<sequence>MTTLHIEHPITDFNVWVAAFEGFVEARQRAGVRAHRIQRPIDDPKYVIIDLDFDTVPQAEQFLAFLRTRVWASPATAPALAGEPRTRILQPVGATGSVGTDR</sequence>
<reference evidence="1 2" key="1">
    <citation type="submission" date="2019-01" db="EMBL/GenBank/DDBJ databases">
        <title>Novel species of Cellulomonas.</title>
        <authorList>
            <person name="Liu Q."/>
            <person name="Xin Y.-H."/>
        </authorList>
    </citation>
    <scope>NUCLEOTIDE SEQUENCE [LARGE SCALE GENOMIC DNA]</scope>
    <source>
        <strain evidence="1 2">HLT2-17</strain>
    </source>
</reference>
<dbReference type="RefSeq" id="WP_130102840.1">
    <property type="nucleotide sequence ID" value="NZ_SDWW01000026.1"/>
</dbReference>
<name>A0A4Q5N436_9MICO</name>
<dbReference type="Proteomes" id="UP000293764">
    <property type="component" value="Unassembled WGS sequence"/>
</dbReference>
<dbReference type="OrthoDB" id="4578588at2"/>
<evidence type="ECO:0000313" key="1">
    <source>
        <dbReference type="EMBL" id="RYV50781.1"/>
    </source>
</evidence>
<evidence type="ECO:0000313" key="2">
    <source>
        <dbReference type="Proteomes" id="UP000293764"/>
    </source>
</evidence>
<protein>
    <recommendedName>
        <fullName evidence="3">Cyclase</fullName>
    </recommendedName>
</protein>
<dbReference type="EMBL" id="SDWW01000026">
    <property type="protein sequence ID" value="RYV50781.1"/>
    <property type="molecule type" value="Genomic_DNA"/>
</dbReference>
<evidence type="ECO:0008006" key="3">
    <source>
        <dbReference type="Google" id="ProtNLM"/>
    </source>
</evidence>
<keyword evidence="2" id="KW-1185">Reference proteome</keyword>
<accession>A0A4Q5N436</accession>
<proteinExistence type="predicted"/>
<organism evidence="1 2">
    <name type="scientific">Pengzhenrongella frigida</name>
    <dbReference type="NCBI Taxonomy" id="1259133"/>
    <lineage>
        <taxon>Bacteria</taxon>
        <taxon>Bacillati</taxon>
        <taxon>Actinomycetota</taxon>
        <taxon>Actinomycetes</taxon>
        <taxon>Micrococcales</taxon>
        <taxon>Pengzhenrongella</taxon>
    </lineage>
</organism>
<comment type="caution">
    <text evidence="1">The sequence shown here is derived from an EMBL/GenBank/DDBJ whole genome shotgun (WGS) entry which is preliminary data.</text>
</comment>
<dbReference type="AlphaFoldDB" id="A0A4Q5N436"/>
<gene>
    <name evidence="1" type="ORF">EUA98_11550</name>
</gene>